<feature type="transmembrane region" description="Helical" evidence="1">
    <location>
        <begin position="20"/>
        <end position="39"/>
    </location>
</feature>
<keyword evidence="3" id="KW-1185">Reference proteome</keyword>
<comment type="caution">
    <text evidence="2">The sequence shown here is derived from an EMBL/GenBank/DDBJ whole genome shotgun (WGS) entry which is preliminary data.</text>
</comment>
<dbReference type="EMBL" id="QFZU02000007">
    <property type="protein sequence ID" value="RGA06695.1"/>
    <property type="molecule type" value="Genomic_DNA"/>
</dbReference>
<sequence>MGLGSSMGLKVGNGAGRGLMVRTGLGLGLAGMAWAASAFTRSPAKTARSAVRESRSPDRVIVV</sequence>
<keyword evidence="1" id="KW-0472">Membrane</keyword>
<evidence type="ECO:0000313" key="2">
    <source>
        <dbReference type="EMBL" id="RGA06695.1"/>
    </source>
</evidence>
<evidence type="ECO:0000256" key="1">
    <source>
        <dbReference type="SAM" id="Phobius"/>
    </source>
</evidence>
<reference evidence="2 3" key="1">
    <citation type="submission" date="2018-08" db="EMBL/GenBank/DDBJ databases">
        <title>Microbispora. triticiradicis sp. nov., a novel actinomycete isolated from the root of wheat (Triticum aestivum L.)).</title>
        <authorList>
            <person name="Han C."/>
        </authorList>
    </citation>
    <scope>NUCLEOTIDE SEQUENCE [LARGE SCALE GENOMIC DNA]</scope>
    <source>
        <strain evidence="2 3">NEAU-HRDPA2-9</strain>
    </source>
</reference>
<proteinExistence type="predicted"/>
<keyword evidence="1" id="KW-1133">Transmembrane helix</keyword>
<name>A0ABX9LS13_9ACTN</name>
<gene>
    <name evidence="2" type="ORF">DI270_001490</name>
</gene>
<organism evidence="2 3">
    <name type="scientific">Microbispora triticiradicis</name>
    <dbReference type="NCBI Taxonomy" id="2200763"/>
    <lineage>
        <taxon>Bacteria</taxon>
        <taxon>Bacillati</taxon>
        <taxon>Actinomycetota</taxon>
        <taxon>Actinomycetes</taxon>
        <taxon>Streptosporangiales</taxon>
        <taxon>Streptosporangiaceae</taxon>
        <taxon>Microbispora</taxon>
    </lineage>
</organism>
<keyword evidence="1" id="KW-0812">Transmembrane</keyword>
<evidence type="ECO:0000313" key="3">
    <source>
        <dbReference type="Proteomes" id="UP000262538"/>
    </source>
</evidence>
<accession>A0ABX9LS13</accession>
<protein>
    <submittedName>
        <fullName evidence="2">Uncharacterized protein</fullName>
    </submittedName>
</protein>
<dbReference type="Proteomes" id="UP000262538">
    <property type="component" value="Unassembled WGS sequence"/>
</dbReference>